<dbReference type="InterPro" id="IPR051606">
    <property type="entry name" value="Polyketide_Oxido-like"/>
</dbReference>
<dbReference type="Gene3D" id="3.40.50.720">
    <property type="entry name" value="NAD(P)-binding Rossmann-like Domain"/>
    <property type="match status" value="1"/>
</dbReference>
<evidence type="ECO:0000313" key="3">
    <source>
        <dbReference type="Proteomes" id="UP000809587"/>
    </source>
</evidence>
<dbReference type="SUPFAM" id="SSF51735">
    <property type="entry name" value="NAD(P)-binding Rossmann-fold domains"/>
    <property type="match status" value="1"/>
</dbReference>
<reference evidence="2 3" key="1">
    <citation type="submission" date="2021-02" db="EMBL/GenBank/DDBJ databases">
        <authorList>
            <person name="Lee D.-H."/>
        </authorList>
    </citation>
    <scope>NUCLEOTIDE SEQUENCE [LARGE SCALE GENOMIC DNA]</scope>
    <source>
        <strain evidence="2 3">MMS20-R2-29</strain>
    </source>
</reference>
<dbReference type="Pfam" id="PF13460">
    <property type="entry name" value="NAD_binding_10"/>
    <property type="match status" value="1"/>
</dbReference>
<evidence type="ECO:0000259" key="1">
    <source>
        <dbReference type="Pfam" id="PF13460"/>
    </source>
</evidence>
<name>A0ABS2JFP8_9ACTN</name>
<dbReference type="PANTHER" id="PTHR43355:SF2">
    <property type="entry name" value="FLAVIN REDUCTASE (NADPH)"/>
    <property type="match status" value="1"/>
</dbReference>
<evidence type="ECO:0000313" key="2">
    <source>
        <dbReference type="EMBL" id="MBM7085322.1"/>
    </source>
</evidence>
<proteinExistence type="predicted"/>
<feature type="domain" description="NAD(P)-binding" evidence="1">
    <location>
        <begin position="9"/>
        <end position="207"/>
    </location>
</feature>
<organism evidence="2 3">
    <name type="scientific">Micromonospora humidisoli</name>
    <dbReference type="NCBI Taxonomy" id="2807622"/>
    <lineage>
        <taxon>Bacteria</taxon>
        <taxon>Bacillati</taxon>
        <taxon>Actinomycetota</taxon>
        <taxon>Actinomycetes</taxon>
        <taxon>Micromonosporales</taxon>
        <taxon>Micromonosporaceae</taxon>
        <taxon>Micromonospora</taxon>
    </lineage>
</organism>
<sequence>MSTNLLVLGGSGRTGAHVLAYAAGRGHRVRALVRDPDRVQAPAGVELIRGTPAAIDDIRRAAEGVEGVISVLNNARASDNPWARPVSPPMFMTTAARHTLTVMGEQGIRRIVLTSTQGAGDDWARLNPLVRAFIRLSNIRTGFEDHTGVERVVRAASGIDWTLARAVTLTDKPAGGPVRAAEAGTEKPGARINRADLARFLVRTIEDDAWIRAAPLVWNTPG</sequence>
<dbReference type="Proteomes" id="UP000809587">
    <property type="component" value="Unassembled WGS sequence"/>
</dbReference>
<accession>A0ABS2JFP8</accession>
<dbReference type="InterPro" id="IPR036291">
    <property type="entry name" value="NAD(P)-bd_dom_sf"/>
</dbReference>
<gene>
    <name evidence="2" type="ORF">JQN84_22620</name>
</gene>
<dbReference type="InterPro" id="IPR016040">
    <property type="entry name" value="NAD(P)-bd_dom"/>
</dbReference>
<dbReference type="PANTHER" id="PTHR43355">
    <property type="entry name" value="FLAVIN REDUCTASE (NADPH)"/>
    <property type="match status" value="1"/>
</dbReference>
<comment type="caution">
    <text evidence="2">The sequence shown here is derived from an EMBL/GenBank/DDBJ whole genome shotgun (WGS) entry which is preliminary data.</text>
</comment>
<dbReference type="EMBL" id="JAFEUO010000006">
    <property type="protein sequence ID" value="MBM7085322.1"/>
    <property type="molecule type" value="Genomic_DNA"/>
</dbReference>
<keyword evidence="3" id="KW-1185">Reference proteome</keyword>
<protein>
    <submittedName>
        <fullName evidence="2">NAD(P)H-binding protein</fullName>
    </submittedName>
</protein>
<dbReference type="RefSeq" id="WP_204960532.1">
    <property type="nucleotide sequence ID" value="NZ_JAFEUO010000006.1"/>
</dbReference>